<evidence type="ECO:0000256" key="5">
    <source>
        <dbReference type="ARBA" id="ARBA00048741"/>
    </source>
</evidence>
<evidence type="ECO:0000313" key="9">
    <source>
        <dbReference type="Proteomes" id="UP000667802"/>
    </source>
</evidence>
<dbReference type="PIRSF" id="PIRSF001589">
    <property type="entry name" value="Asn_synthetase_glu-h"/>
    <property type="match status" value="1"/>
</dbReference>
<dbReference type="SUPFAM" id="SSF52402">
    <property type="entry name" value="Adenine nucleotide alpha hydrolases-like"/>
    <property type="match status" value="1"/>
</dbReference>
<keyword evidence="4" id="KW-0061">Asparagine biosynthesis</keyword>
<sequence length="459" mass="52955">HNYIPAPYCIYKGLYKLPPATLLSWNGKTREPQLFPYWSAKEIVESGITDPFTGSEVEAVEQLETLLKNAVALRTIADVPLGAFLSGGIDSSTVVALMQSQSSQSVKTFTIGFYEDKYNEAQHALAVARYLGTDHTELYITAKQALQVIPRLPTLYDEPFSDPSQIPTFLVSQLARQHVTVSLSGDAGDELFGGYKRYWLCRNIWQKVGWMPRIMRHIAAHTLRSVSPKTWDLGFETLSTLLPRKLKQPGNYGDKLHTLSEILTVPNSETMYANLMSHWKNPEQVVIGCSELVKAFNNYQSWSNLPEFSQWMMYQDMVSYLPDDILVKVDRSTMGVSLEGRIPFLDHRVVEFAWRLPLSMKIRNNQGKWLLRQVLYKYVPQELIERPKMGFSIPLDSWLRGSLREWAEDLLNENSLHQQGFLNPKLIRQKWTEHLTGVRNWENHLWDVLMFQAWLNQHY</sequence>
<dbReference type="InterPro" id="IPR014729">
    <property type="entry name" value="Rossmann-like_a/b/a_fold"/>
</dbReference>
<feature type="domain" description="Asparagine synthetase" evidence="7">
    <location>
        <begin position="63"/>
        <end position="455"/>
    </location>
</feature>
<feature type="site" description="Important for beta-aspartyl-AMP intermediate formation" evidence="6">
    <location>
        <position position="186"/>
    </location>
</feature>
<dbReference type="EMBL" id="JAALHA020000006">
    <property type="protein sequence ID" value="MDR9896046.1"/>
    <property type="molecule type" value="Genomic_DNA"/>
</dbReference>
<dbReference type="Proteomes" id="UP000667802">
    <property type="component" value="Unassembled WGS sequence"/>
</dbReference>
<dbReference type="AlphaFoldDB" id="A0AAP5M5L5"/>
<organism evidence="8 9">
    <name type="scientific">Aetokthonos hydrillicola Thurmond2011</name>
    <dbReference type="NCBI Taxonomy" id="2712845"/>
    <lineage>
        <taxon>Bacteria</taxon>
        <taxon>Bacillati</taxon>
        <taxon>Cyanobacteriota</taxon>
        <taxon>Cyanophyceae</taxon>
        <taxon>Nostocales</taxon>
        <taxon>Hapalosiphonaceae</taxon>
        <taxon>Aetokthonos</taxon>
    </lineage>
</organism>
<evidence type="ECO:0000256" key="4">
    <source>
        <dbReference type="ARBA" id="ARBA00022888"/>
    </source>
</evidence>
<dbReference type="GO" id="GO:0006529">
    <property type="term" value="P:asparagine biosynthetic process"/>
    <property type="evidence" value="ECO:0007669"/>
    <property type="project" value="UniProtKB-KW"/>
</dbReference>
<dbReference type="PANTHER" id="PTHR43284:SF1">
    <property type="entry name" value="ASPARAGINE SYNTHETASE"/>
    <property type="match status" value="1"/>
</dbReference>
<evidence type="ECO:0000313" key="8">
    <source>
        <dbReference type="EMBL" id="MDR9896046.1"/>
    </source>
</evidence>
<dbReference type="Pfam" id="PF00733">
    <property type="entry name" value="Asn_synthase"/>
    <property type="match status" value="1"/>
</dbReference>
<dbReference type="EC" id="6.3.5.4" evidence="3"/>
<dbReference type="GO" id="GO:0005829">
    <property type="term" value="C:cytosol"/>
    <property type="evidence" value="ECO:0007669"/>
    <property type="project" value="TreeGrafter"/>
</dbReference>
<evidence type="ECO:0000256" key="2">
    <source>
        <dbReference type="ARBA" id="ARBA00005752"/>
    </source>
</evidence>
<dbReference type="CDD" id="cd01991">
    <property type="entry name" value="Asn_synthase_B_C"/>
    <property type="match status" value="1"/>
</dbReference>
<dbReference type="RefSeq" id="WP_310833913.1">
    <property type="nucleotide sequence ID" value="NZ_JAALHA020000006.1"/>
</dbReference>
<name>A0AAP5M5L5_9CYAN</name>
<evidence type="ECO:0000256" key="1">
    <source>
        <dbReference type="ARBA" id="ARBA00005187"/>
    </source>
</evidence>
<evidence type="ECO:0000259" key="7">
    <source>
        <dbReference type="Pfam" id="PF00733"/>
    </source>
</evidence>
<reference evidence="9" key="1">
    <citation type="journal article" date="2021" name="Science">
        <title>Hunting the eagle killer: A cyanobacterial neurotoxin causes vacuolar myelinopathy.</title>
        <authorList>
            <person name="Breinlinger S."/>
            <person name="Phillips T.J."/>
            <person name="Haram B.N."/>
            <person name="Mares J."/>
            <person name="Martinez Yerena J.A."/>
            <person name="Hrouzek P."/>
            <person name="Sobotka R."/>
            <person name="Henderson W.M."/>
            <person name="Schmieder P."/>
            <person name="Williams S.M."/>
            <person name="Lauderdale J.D."/>
            <person name="Wilde H.D."/>
            <person name="Gerrin W."/>
            <person name="Kust A."/>
            <person name="Washington J.W."/>
            <person name="Wagner C."/>
            <person name="Geier B."/>
            <person name="Liebeke M."/>
            <person name="Enke H."/>
            <person name="Niedermeyer T.H.J."/>
            <person name="Wilde S.B."/>
        </authorList>
    </citation>
    <scope>NUCLEOTIDE SEQUENCE [LARGE SCALE GENOMIC DNA]</scope>
    <source>
        <strain evidence="9">Thurmond2011</strain>
    </source>
</reference>
<feature type="non-terminal residue" evidence="8">
    <location>
        <position position="1"/>
    </location>
</feature>
<dbReference type="InterPro" id="IPR001962">
    <property type="entry name" value="Asn_synthase"/>
</dbReference>
<dbReference type="InterPro" id="IPR051786">
    <property type="entry name" value="ASN_synthetase/amidase"/>
</dbReference>
<proteinExistence type="inferred from homology"/>
<evidence type="ECO:0000256" key="6">
    <source>
        <dbReference type="PIRSR" id="PIRSR001589-3"/>
    </source>
</evidence>
<comment type="catalytic activity">
    <reaction evidence="5">
        <text>L-aspartate + L-glutamine + ATP + H2O = L-asparagine + L-glutamate + AMP + diphosphate + H(+)</text>
        <dbReference type="Rhea" id="RHEA:12228"/>
        <dbReference type="ChEBI" id="CHEBI:15377"/>
        <dbReference type="ChEBI" id="CHEBI:15378"/>
        <dbReference type="ChEBI" id="CHEBI:29985"/>
        <dbReference type="ChEBI" id="CHEBI:29991"/>
        <dbReference type="ChEBI" id="CHEBI:30616"/>
        <dbReference type="ChEBI" id="CHEBI:33019"/>
        <dbReference type="ChEBI" id="CHEBI:58048"/>
        <dbReference type="ChEBI" id="CHEBI:58359"/>
        <dbReference type="ChEBI" id="CHEBI:456215"/>
        <dbReference type="EC" id="6.3.5.4"/>
    </reaction>
</comment>
<dbReference type="GO" id="GO:0004066">
    <property type="term" value="F:asparagine synthase (glutamine-hydrolyzing) activity"/>
    <property type="evidence" value="ECO:0007669"/>
    <property type="project" value="UniProtKB-EC"/>
</dbReference>
<dbReference type="PANTHER" id="PTHR43284">
    <property type="entry name" value="ASPARAGINE SYNTHETASE (GLUTAMINE-HYDROLYZING)"/>
    <property type="match status" value="1"/>
</dbReference>
<accession>A0AAP5M5L5</accession>
<gene>
    <name evidence="8" type="ORF">G7B40_015950</name>
</gene>
<comment type="pathway">
    <text evidence="1">Amino-acid biosynthesis; L-asparagine biosynthesis; L-asparagine from L-aspartate (L-Gln route): step 1/1.</text>
</comment>
<comment type="similarity">
    <text evidence="2">Belongs to the asparagine synthetase family.</text>
</comment>
<dbReference type="InterPro" id="IPR006426">
    <property type="entry name" value="Asn_synth_AEB"/>
</dbReference>
<keyword evidence="9" id="KW-1185">Reference proteome</keyword>
<dbReference type="Gene3D" id="3.40.50.620">
    <property type="entry name" value="HUPs"/>
    <property type="match status" value="2"/>
</dbReference>
<comment type="caution">
    <text evidence="8">The sequence shown here is derived from an EMBL/GenBank/DDBJ whole genome shotgun (WGS) entry which is preliminary data.</text>
</comment>
<keyword evidence="4" id="KW-0028">Amino-acid biosynthesis</keyword>
<protein>
    <recommendedName>
        <fullName evidence="3">asparagine synthase (glutamine-hydrolyzing)</fullName>
        <ecNumber evidence="3">6.3.5.4</ecNumber>
    </recommendedName>
</protein>
<evidence type="ECO:0000256" key="3">
    <source>
        <dbReference type="ARBA" id="ARBA00012737"/>
    </source>
</evidence>